<dbReference type="SUPFAM" id="SSF63829">
    <property type="entry name" value="Calcium-dependent phosphotriesterase"/>
    <property type="match status" value="1"/>
</dbReference>
<dbReference type="EC" id="3.1.1.17" evidence="2"/>
<protein>
    <submittedName>
        <fullName evidence="2">Gluconolactonase</fullName>
        <ecNumber evidence="2">3.1.1.17</ecNumber>
    </submittedName>
</protein>
<evidence type="ECO:0000313" key="2">
    <source>
        <dbReference type="EMBL" id="MBB4857662.1"/>
    </source>
</evidence>
<dbReference type="InterPro" id="IPR011042">
    <property type="entry name" value="6-blade_b-propeller_TolB-like"/>
</dbReference>
<dbReference type="InterPro" id="IPR051262">
    <property type="entry name" value="SMP-30/CGR1_Lactonase"/>
</dbReference>
<sequence length="306" mass="33612">MFAAPPAIQAEVFCRIPDKFRRYQSSEWANVQLNGAAAPAFLEGPVFDKQGNLWVTDIPWGRLFRIDPDGTCEVGFEYDGQPNGMKFLRDGRILVADHHKGMVICDPATGKWDYWFERYLLEPFLGCNDLTIARNGDIYFTDQGQSGWHNPNGRLFRIKAGTGKLELLLDGIPSPNGLVLNKAETAVLLAVTRANAIWRLPLVMDGAAVSKVGTFIQMSGGNGPDGIAIDEDDNLAVCHVGFGAVWLFSNRGEPMLRIDVPEGRYTTNACYGGPDNKTLFFTESITGTVYKAPMPVAGRAIYEASV</sequence>
<dbReference type="AlphaFoldDB" id="A0A7W7NW21"/>
<dbReference type="PANTHER" id="PTHR47572:SF5">
    <property type="entry name" value="BLR2277 PROTEIN"/>
    <property type="match status" value="1"/>
</dbReference>
<dbReference type="Gene3D" id="2.120.10.30">
    <property type="entry name" value="TolB, C-terminal domain"/>
    <property type="match status" value="1"/>
</dbReference>
<keyword evidence="3" id="KW-1185">Reference proteome</keyword>
<dbReference type="InterPro" id="IPR013658">
    <property type="entry name" value="SGL"/>
</dbReference>
<reference evidence="2 3" key="1">
    <citation type="submission" date="2020-08" db="EMBL/GenBank/DDBJ databases">
        <title>Functional genomics of gut bacteria from endangered species of beetles.</title>
        <authorList>
            <person name="Carlos-Shanley C."/>
        </authorList>
    </citation>
    <scope>NUCLEOTIDE SEQUENCE [LARGE SCALE GENOMIC DNA]</scope>
    <source>
        <strain evidence="2 3">S00245</strain>
    </source>
</reference>
<keyword evidence="2" id="KW-0378">Hydrolase</keyword>
<name>A0A7W7NW21_9SPHN</name>
<dbReference type="GO" id="GO:0004341">
    <property type="term" value="F:gluconolactonase activity"/>
    <property type="evidence" value="ECO:0007669"/>
    <property type="project" value="UniProtKB-EC"/>
</dbReference>
<dbReference type="EMBL" id="JACHLR010000003">
    <property type="protein sequence ID" value="MBB4857662.1"/>
    <property type="molecule type" value="Genomic_DNA"/>
</dbReference>
<evidence type="ECO:0000313" key="3">
    <source>
        <dbReference type="Proteomes" id="UP000555448"/>
    </source>
</evidence>
<dbReference type="RefSeq" id="WP_184242936.1">
    <property type="nucleotide sequence ID" value="NZ_JACHLR010000003.1"/>
</dbReference>
<dbReference type="Proteomes" id="UP000555448">
    <property type="component" value="Unassembled WGS sequence"/>
</dbReference>
<evidence type="ECO:0000259" key="1">
    <source>
        <dbReference type="Pfam" id="PF08450"/>
    </source>
</evidence>
<gene>
    <name evidence="2" type="ORF">HNO88_000973</name>
</gene>
<comment type="caution">
    <text evidence="2">The sequence shown here is derived from an EMBL/GenBank/DDBJ whole genome shotgun (WGS) entry which is preliminary data.</text>
</comment>
<organism evidence="2 3">
    <name type="scientific">Novosphingobium chloroacetimidivorans</name>
    <dbReference type="NCBI Taxonomy" id="1428314"/>
    <lineage>
        <taxon>Bacteria</taxon>
        <taxon>Pseudomonadati</taxon>
        <taxon>Pseudomonadota</taxon>
        <taxon>Alphaproteobacteria</taxon>
        <taxon>Sphingomonadales</taxon>
        <taxon>Sphingomonadaceae</taxon>
        <taxon>Novosphingobium</taxon>
    </lineage>
</organism>
<feature type="domain" description="SMP-30/Gluconolactonase/LRE-like region" evidence="1">
    <location>
        <begin position="43"/>
        <end position="282"/>
    </location>
</feature>
<dbReference type="Pfam" id="PF08450">
    <property type="entry name" value="SGL"/>
    <property type="match status" value="1"/>
</dbReference>
<proteinExistence type="predicted"/>
<accession>A0A7W7NW21</accession>
<dbReference type="PANTHER" id="PTHR47572">
    <property type="entry name" value="LIPOPROTEIN-RELATED"/>
    <property type="match status" value="1"/>
</dbReference>